<evidence type="ECO:0000313" key="8">
    <source>
        <dbReference type="EMBL" id="OLU39950.1"/>
    </source>
</evidence>
<dbReference type="GO" id="GO:0008360">
    <property type="term" value="P:regulation of cell shape"/>
    <property type="evidence" value="ECO:0007669"/>
    <property type="project" value="UniProtKB-KW"/>
</dbReference>
<organism evidence="8 9">
    <name type="scientific">Ileibacterium valens</name>
    <dbReference type="NCBI Taxonomy" id="1862668"/>
    <lineage>
        <taxon>Bacteria</taxon>
        <taxon>Bacillati</taxon>
        <taxon>Bacillota</taxon>
        <taxon>Erysipelotrichia</taxon>
        <taxon>Erysipelotrichales</taxon>
        <taxon>Erysipelotrichaceae</taxon>
        <taxon>Ileibacterium</taxon>
    </lineage>
</organism>
<gene>
    <name evidence="8" type="ORF">BO222_05885</name>
</gene>
<dbReference type="InterPro" id="IPR050644">
    <property type="entry name" value="PG_Glycine_Bridge_Synth"/>
</dbReference>
<dbReference type="Gene3D" id="1.20.58.90">
    <property type="match status" value="1"/>
</dbReference>
<keyword evidence="5" id="KW-0012">Acyltransferase</keyword>
<comment type="caution">
    <text evidence="8">The sequence shown here is derived from an EMBL/GenBank/DDBJ whole genome shotgun (WGS) entry which is preliminary data.</text>
</comment>
<dbReference type="GO" id="GO:0009252">
    <property type="term" value="P:peptidoglycan biosynthetic process"/>
    <property type="evidence" value="ECO:0007669"/>
    <property type="project" value="UniProtKB-KW"/>
</dbReference>
<reference evidence="8 9" key="1">
    <citation type="submission" date="2016-11" db="EMBL/GenBank/DDBJ databases">
        <title>Description of two novel members of the family Erysipelotrichaceae: Ileibacterium lipovorans gen. nov., sp. nov. and Dubosiella newyorkensis, gen. nov., sp. nov.</title>
        <authorList>
            <person name="Cox L.M."/>
            <person name="Sohn J."/>
            <person name="Tyrrell K.L."/>
            <person name="Citron D.M."/>
            <person name="Lawson P.A."/>
            <person name="Patel N.B."/>
            <person name="Iizumi T."/>
            <person name="Perez-Perez G.I."/>
            <person name="Goldstein E.J."/>
            <person name="Blaser M.J."/>
        </authorList>
    </citation>
    <scope>NUCLEOTIDE SEQUENCE [LARGE SCALE GENOMIC DNA]</scope>
    <source>
        <strain evidence="8 9">NYU-BL-A3</strain>
    </source>
</reference>
<dbReference type="Gene3D" id="3.40.630.30">
    <property type="match status" value="2"/>
</dbReference>
<dbReference type="Pfam" id="PF02388">
    <property type="entry name" value="FemAB"/>
    <property type="match status" value="1"/>
</dbReference>
<dbReference type="RefSeq" id="WP_075819255.1">
    <property type="nucleotide sequence ID" value="NZ_CAPNHH010000053.1"/>
</dbReference>
<keyword evidence="4" id="KW-0573">Peptidoglycan synthesis</keyword>
<dbReference type="Proteomes" id="UP000186341">
    <property type="component" value="Unassembled WGS sequence"/>
</dbReference>
<dbReference type="PANTHER" id="PTHR36174:SF1">
    <property type="entry name" value="LIPID II:GLYCINE GLYCYLTRANSFERASE"/>
    <property type="match status" value="1"/>
</dbReference>
<dbReference type="PROSITE" id="PS51191">
    <property type="entry name" value="FEMABX"/>
    <property type="match status" value="1"/>
</dbReference>
<dbReference type="InterPro" id="IPR016181">
    <property type="entry name" value="Acyl_CoA_acyltransferase"/>
</dbReference>
<dbReference type="SUPFAM" id="SSF55729">
    <property type="entry name" value="Acyl-CoA N-acyltransferases (Nat)"/>
    <property type="match status" value="2"/>
</dbReference>
<dbReference type="EMBL" id="MPJW01000121">
    <property type="protein sequence ID" value="OLU39950.1"/>
    <property type="molecule type" value="Genomic_DNA"/>
</dbReference>
<dbReference type="AlphaFoldDB" id="A0A1U7NGB5"/>
<proteinExistence type="inferred from homology"/>
<evidence type="ECO:0000256" key="4">
    <source>
        <dbReference type="ARBA" id="ARBA00022984"/>
    </source>
</evidence>
<evidence type="ECO:0000256" key="6">
    <source>
        <dbReference type="ARBA" id="ARBA00023316"/>
    </source>
</evidence>
<evidence type="ECO:0000256" key="7">
    <source>
        <dbReference type="SAM" id="Coils"/>
    </source>
</evidence>
<dbReference type="InterPro" id="IPR003447">
    <property type="entry name" value="FEMABX"/>
</dbReference>
<keyword evidence="3" id="KW-0133">Cell shape</keyword>
<keyword evidence="7" id="KW-0175">Coiled coil</keyword>
<sequence>MKYMSQVDQKEFDAFSEQYGNLLQGSPWASIKSNWDSELVGVENDNSNLIAAALVLKKPLAMGFSMFYLPRGPIGTNQEAIGYLLKELKKSARKEKCIFIKFDPEILVRKWNVKEEKPEQPDTSYVDYFVNELGAKHKGYTTFIAETVQPRYTMGVDLRNDFEKGFDRSCKRGLKTADLYGVETETTYGYDPEVLEEFTRLMHCTEEKKNVRLRDKEYFERMLKTYGEKANIILGKANFDQARMDLEKKKAELDAKEKLTKKEKEEYNRIVKGLEKLDGLHGSPYVSGILNIDHGKTMEMLYMGNDPAYSFTKASRRVYTDAYSKAKDRGIEYADMSGVEGTLSDGLYVHKAGYGSMIKEYIGEFDLVVMPMMYSIVNPIYEKRKADQA</sequence>
<evidence type="ECO:0000313" key="9">
    <source>
        <dbReference type="Proteomes" id="UP000186341"/>
    </source>
</evidence>
<dbReference type="GO" id="GO:0016755">
    <property type="term" value="F:aminoacyltransferase activity"/>
    <property type="evidence" value="ECO:0007669"/>
    <property type="project" value="InterPro"/>
</dbReference>
<dbReference type="GeneID" id="82202735"/>
<dbReference type="PANTHER" id="PTHR36174">
    <property type="entry name" value="LIPID II:GLYCINE GLYCYLTRANSFERASE"/>
    <property type="match status" value="1"/>
</dbReference>
<name>A0A1U7NGB5_9FIRM</name>
<evidence type="ECO:0000256" key="5">
    <source>
        <dbReference type="ARBA" id="ARBA00023315"/>
    </source>
</evidence>
<comment type="similarity">
    <text evidence="1">Belongs to the FemABX family.</text>
</comment>
<keyword evidence="9" id="KW-1185">Reference proteome</keyword>
<feature type="coiled-coil region" evidence="7">
    <location>
        <begin position="236"/>
        <end position="266"/>
    </location>
</feature>
<dbReference type="OrthoDB" id="2173585at2"/>
<evidence type="ECO:0008006" key="10">
    <source>
        <dbReference type="Google" id="ProtNLM"/>
    </source>
</evidence>
<evidence type="ECO:0000256" key="1">
    <source>
        <dbReference type="ARBA" id="ARBA00009943"/>
    </source>
</evidence>
<keyword evidence="2" id="KW-0808">Transferase</keyword>
<dbReference type="GO" id="GO:0071555">
    <property type="term" value="P:cell wall organization"/>
    <property type="evidence" value="ECO:0007669"/>
    <property type="project" value="UniProtKB-KW"/>
</dbReference>
<evidence type="ECO:0000256" key="3">
    <source>
        <dbReference type="ARBA" id="ARBA00022960"/>
    </source>
</evidence>
<accession>A0A1U7NGB5</accession>
<protein>
    <recommendedName>
        <fullName evidence="10">Aminoacyltransferase</fullName>
    </recommendedName>
</protein>
<evidence type="ECO:0000256" key="2">
    <source>
        <dbReference type="ARBA" id="ARBA00022679"/>
    </source>
</evidence>
<keyword evidence="6" id="KW-0961">Cell wall biogenesis/degradation</keyword>